<proteinExistence type="predicted"/>
<dbReference type="RefSeq" id="WP_145035382.1">
    <property type="nucleotide sequence ID" value="NZ_CP036347.1"/>
</dbReference>
<dbReference type="AlphaFoldDB" id="A0A517W539"/>
<organism evidence="1 2">
    <name type="scientific">Gimesia chilikensis</name>
    <dbReference type="NCBI Taxonomy" id="2605989"/>
    <lineage>
        <taxon>Bacteria</taxon>
        <taxon>Pseudomonadati</taxon>
        <taxon>Planctomycetota</taxon>
        <taxon>Planctomycetia</taxon>
        <taxon>Planctomycetales</taxon>
        <taxon>Planctomycetaceae</taxon>
        <taxon>Gimesia</taxon>
    </lineage>
</organism>
<protein>
    <submittedName>
        <fullName evidence="1">Uncharacterized protein</fullName>
    </submittedName>
</protein>
<name>A0A517W539_9PLAN</name>
<dbReference type="Proteomes" id="UP000320722">
    <property type="component" value="Chromosome"/>
</dbReference>
<sequence>MKISGLSIGWGDRLWDQLEPDLEALQEDQERSRGCLQFLRYLESIEGPDLWVGTSHSTLVFFLSDKQEDHIEVPYVACVDISAGTPPALYMISYPLPREIRPWMKRDPTEIPDLEEIRKDCWKVYTHQENKEDAAAALLGAIAVSGTNPIRPQSDWLWYICPNCDLHSPHYQSHCRRCEYVFPPQKKMELLGLFRKISLSEGTRSSTKTNTENTEI</sequence>
<accession>A0A517W539</accession>
<evidence type="ECO:0000313" key="2">
    <source>
        <dbReference type="Proteomes" id="UP000320722"/>
    </source>
</evidence>
<dbReference type="EMBL" id="CP036347">
    <property type="protein sequence ID" value="QDU00375.1"/>
    <property type="molecule type" value="Genomic_DNA"/>
</dbReference>
<reference evidence="1 2" key="1">
    <citation type="submission" date="2019-02" db="EMBL/GenBank/DDBJ databases">
        <title>Deep-cultivation of Planctomycetes and their phenomic and genomic characterization uncovers novel biology.</title>
        <authorList>
            <person name="Wiegand S."/>
            <person name="Jogler M."/>
            <person name="Boedeker C."/>
            <person name="Pinto D."/>
            <person name="Vollmers J."/>
            <person name="Rivas-Marin E."/>
            <person name="Kohn T."/>
            <person name="Peeters S.H."/>
            <person name="Heuer A."/>
            <person name="Rast P."/>
            <person name="Oberbeckmann S."/>
            <person name="Bunk B."/>
            <person name="Jeske O."/>
            <person name="Meyerdierks A."/>
            <person name="Storesund J.E."/>
            <person name="Kallscheuer N."/>
            <person name="Luecker S."/>
            <person name="Lage O.M."/>
            <person name="Pohl T."/>
            <person name="Merkel B.J."/>
            <person name="Hornburger P."/>
            <person name="Mueller R.-W."/>
            <person name="Bruemmer F."/>
            <person name="Labrenz M."/>
            <person name="Spormann A.M."/>
            <person name="Op den Camp H."/>
            <person name="Overmann J."/>
            <person name="Amann R."/>
            <person name="Jetten M.S.M."/>
            <person name="Mascher T."/>
            <person name="Medema M.H."/>
            <person name="Devos D.P."/>
            <person name="Kaster A.-K."/>
            <person name="Ovreas L."/>
            <person name="Rohde M."/>
            <person name="Galperin M.Y."/>
            <person name="Jogler C."/>
        </authorList>
    </citation>
    <scope>NUCLEOTIDE SEQUENCE [LARGE SCALE GENOMIC DNA]</scope>
    <source>
        <strain evidence="1 2">V6</strain>
    </source>
</reference>
<evidence type="ECO:0000313" key="1">
    <source>
        <dbReference type="EMBL" id="QDU00375.1"/>
    </source>
</evidence>
<gene>
    <name evidence="1" type="ORF">V6x_00480</name>
</gene>